<organism evidence="2 3">
    <name type="scientific">Triparma columacea</name>
    <dbReference type="NCBI Taxonomy" id="722753"/>
    <lineage>
        <taxon>Eukaryota</taxon>
        <taxon>Sar</taxon>
        <taxon>Stramenopiles</taxon>
        <taxon>Ochrophyta</taxon>
        <taxon>Bolidophyceae</taxon>
        <taxon>Parmales</taxon>
        <taxon>Triparmaceae</taxon>
        <taxon>Triparma</taxon>
    </lineage>
</organism>
<feature type="region of interest" description="Disordered" evidence="1">
    <location>
        <begin position="211"/>
        <end position="231"/>
    </location>
</feature>
<dbReference type="Proteomes" id="UP001165065">
    <property type="component" value="Unassembled WGS sequence"/>
</dbReference>
<proteinExistence type="predicted"/>
<protein>
    <submittedName>
        <fullName evidence="2">Uncharacterized protein</fullName>
    </submittedName>
</protein>
<reference evidence="3" key="1">
    <citation type="journal article" date="2023" name="Commun. Biol.">
        <title>Genome analysis of Parmales, the sister group of diatoms, reveals the evolutionary specialization of diatoms from phago-mixotrophs to photoautotrophs.</title>
        <authorList>
            <person name="Ban H."/>
            <person name="Sato S."/>
            <person name="Yoshikawa S."/>
            <person name="Yamada K."/>
            <person name="Nakamura Y."/>
            <person name="Ichinomiya M."/>
            <person name="Sato N."/>
            <person name="Blanc-Mathieu R."/>
            <person name="Endo H."/>
            <person name="Kuwata A."/>
            <person name="Ogata H."/>
        </authorList>
    </citation>
    <scope>NUCLEOTIDE SEQUENCE [LARGE SCALE GENOMIC DNA]</scope>
</reference>
<evidence type="ECO:0000313" key="3">
    <source>
        <dbReference type="Proteomes" id="UP001165065"/>
    </source>
</evidence>
<evidence type="ECO:0000313" key="2">
    <source>
        <dbReference type="EMBL" id="GMI21286.1"/>
    </source>
</evidence>
<keyword evidence="3" id="KW-1185">Reference proteome</keyword>
<dbReference type="AlphaFoldDB" id="A0A9W7L262"/>
<sequence length="250" mass="28428">MICAKYKTVVVGDSYANESGGSWLSEYYKRGGRVVIIAWMGIYKFPKHRANLMFGTSWDFHSYTKEQWAYTHLGASLFLPSDSSSRISQLNDDFREHIGSFMDIHVGSQYSYCKGNFILAPKPERVLAYHYDDDDYDDDDYPTNESTPVAIHKGSGGEGEVAYIGFVSWSPEDKALTSSVINLPKGIEGKGLEMEGWREEDRLFVEDMNRQMESLSSSEEEQEEEEEEEGMMTAEEYMAMCRGGLVFGMM</sequence>
<gene>
    <name evidence="2" type="ORF">TrCOL_g2392</name>
</gene>
<dbReference type="EMBL" id="BRYA01000528">
    <property type="protein sequence ID" value="GMI21286.1"/>
    <property type="molecule type" value="Genomic_DNA"/>
</dbReference>
<name>A0A9W7L262_9STRA</name>
<evidence type="ECO:0000256" key="1">
    <source>
        <dbReference type="SAM" id="MobiDB-lite"/>
    </source>
</evidence>
<accession>A0A9W7L262</accession>
<feature type="compositionally biased region" description="Acidic residues" evidence="1">
    <location>
        <begin position="218"/>
        <end position="230"/>
    </location>
</feature>
<comment type="caution">
    <text evidence="2">The sequence shown here is derived from an EMBL/GenBank/DDBJ whole genome shotgun (WGS) entry which is preliminary data.</text>
</comment>